<dbReference type="PANTHER" id="PTHR47186:SF3">
    <property type="entry name" value="OS09G0267800 PROTEIN"/>
    <property type="match status" value="1"/>
</dbReference>
<dbReference type="Gramene" id="OMERI06G22500.1">
    <property type="protein sequence ID" value="OMERI06G22500.1"/>
    <property type="gene ID" value="OMERI06G22500"/>
</dbReference>
<dbReference type="EnsemblPlants" id="OMERI06G22500.1">
    <property type="protein sequence ID" value="OMERI06G22500.1"/>
    <property type="gene ID" value="OMERI06G22500"/>
</dbReference>
<dbReference type="HOGENOM" id="CLU_1130590_0_0_1"/>
<dbReference type="SUPFAM" id="SSF52058">
    <property type="entry name" value="L domain-like"/>
    <property type="match status" value="1"/>
</dbReference>
<name>A0A0E0E4A4_9ORYZ</name>
<evidence type="ECO:0000313" key="3">
    <source>
        <dbReference type="Proteomes" id="UP000008021"/>
    </source>
</evidence>
<evidence type="ECO:0000313" key="2">
    <source>
        <dbReference type="EnsemblPlants" id="OMERI06G22500.1"/>
    </source>
</evidence>
<dbReference type="PANTHER" id="PTHR47186">
    <property type="entry name" value="LEUCINE-RICH REPEAT-CONTAINING PROTEIN 57"/>
    <property type="match status" value="1"/>
</dbReference>
<dbReference type="Gene3D" id="3.80.10.10">
    <property type="entry name" value="Ribonuclease Inhibitor"/>
    <property type="match status" value="1"/>
</dbReference>
<dbReference type="Proteomes" id="UP000008021">
    <property type="component" value="Chromosome 6"/>
</dbReference>
<dbReference type="STRING" id="40149.A0A0E0E4A4"/>
<dbReference type="AlphaFoldDB" id="A0A0E0E4A4"/>
<evidence type="ECO:0000259" key="1">
    <source>
        <dbReference type="Pfam" id="PF25019"/>
    </source>
</evidence>
<dbReference type="InterPro" id="IPR056789">
    <property type="entry name" value="LRR_R13L1-DRL21"/>
</dbReference>
<keyword evidence="3" id="KW-1185">Reference proteome</keyword>
<feature type="domain" description="R13L1/DRL21-like LRR repeat region" evidence="1">
    <location>
        <begin position="35"/>
        <end position="130"/>
    </location>
</feature>
<proteinExistence type="predicted"/>
<reference evidence="2" key="1">
    <citation type="submission" date="2015-04" db="UniProtKB">
        <authorList>
            <consortium name="EnsemblPlants"/>
        </authorList>
    </citation>
    <scope>IDENTIFICATION</scope>
</reference>
<organism evidence="2">
    <name type="scientific">Oryza meridionalis</name>
    <dbReference type="NCBI Taxonomy" id="40149"/>
    <lineage>
        <taxon>Eukaryota</taxon>
        <taxon>Viridiplantae</taxon>
        <taxon>Streptophyta</taxon>
        <taxon>Embryophyta</taxon>
        <taxon>Tracheophyta</taxon>
        <taxon>Spermatophyta</taxon>
        <taxon>Magnoliopsida</taxon>
        <taxon>Liliopsida</taxon>
        <taxon>Poales</taxon>
        <taxon>Poaceae</taxon>
        <taxon>BOP clade</taxon>
        <taxon>Oryzoideae</taxon>
        <taxon>Oryzeae</taxon>
        <taxon>Oryzinae</taxon>
        <taxon>Oryza</taxon>
    </lineage>
</organism>
<dbReference type="InterPro" id="IPR032675">
    <property type="entry name" value="LRR_dom_sf"/>
</dbReference>
<reference evidence="2" key="2">
    <citation type="submission" date="2018-05" db="EMBL/GenBank/DDBJ databases">
        <title>OmerRS3 (Oryza meridionalis Reference Sequence Version 3).</title>
        <authorList>
            <person name="Zhang J."/>
            <person name="Kudrna D."/>
            <person name="Lee S."/>
            <person name="Talag J."/>
            <person name="Welchert J."/>
            <person name="Wing R.A."/>
        </authorList>
    </citation>
    <scope>NUCLEOTIDE SEQUENCE [LARGE SCALE GENOMIC DNA]</scope>
    <source>
        <strain evidence="2">cv. OR44</strain>
    </source>
</reference>
<sequence length="246" mass="28411">MAEIWYRAGTVAPYFCFNSSDMMLLQRVTSKQLIDLHIWDLERVIDLKEVENLELRTKRELCSLTLKWTSTGVCAKTKKHNKAVLEKLQPHNGLEILRMENYAGDDMPDWTPLLPKLVKLELHGVQLKRLHLDQFQYESVVSLQREIQTCHFESGLEVLHLSHIESLQTNQPVCIECSQPLRKLQRIVMSGINNQELKISMQGGEGDEDLFPGLQHLEMVVCENLRFQPSIPRSAKYIISGIIEFD</sequence>
<dbReference type="Pfam" id="PF25019">
    <property type="entry name" value="LRR_R13L1-DRL21"/>
    <property type="match status" value="1"/>
</dbReference>
<accession>A0A0E0E4A4</accession>
<protein>
    <recommendedName>
        <fullName evidence="1">R13L1/DRL21-like LRR repeat region domain-containing protein</fullName>
    </recommendedName>
</protein>